<evidence type="ECO:0000256" key="4">
    <source>
        <dbReference type="ARBA" id="ARBA00022737"/>
    </source>
</evidence>
<feature type="domain" description="Peptidase S59" evidence="12">
    <location>
        <begin position="874"/>
        <end position="1017"/>
    </location>
</feature>
<proteinExistence type="inferred from homology"/>
<feature type="compositionally biased region" description="Polar residues" evidence="11">
    <location>
        <begin position="58"/>
        <end position="68"/>
    </location>
</feature>
<feature type="region of interest" description="Disordered" evidence="11">
    <location>
        <begin position="970"/>
        <end position="989"/>
    </location>
</feature>
<dbReference type="FunFam" id="3.30.1610.10:FF:000003">
    <property type="entry name" value="Nucleoporin SONB, putative"/>
    <property type="match status" value="1"/>
</dbReference>
<dbReference type="GO" id="GO:0008139">
    <property type="term" value="F:nuclear localization sequence binding"/>
    <property type="evidence" value="ECO:0007669"/>
    <property type="project" value="TreeGrafter"/>
</dbReference>
<dbReference type="Gene3D" id="3.30.1610.10">
    <property type="entry name" value="Peptidase S59, nucleoporin"/>
    <property type="match status" value="1"/>
</dbReference>
<evidence type="ECO:0000256" key="1">
    <source>
        <dbReference type="ARBA" id="ARBA00004567"/>
    </source>
</evidence>
<dbReference type="SUPFAM" id="SSF82215">
    <property type="entry name" value="C-terminal autoproteolytic domain of nucleoporin nup98"/>
    <property type="match status" value="1"/>
</dbReference>
<feature type="compositionally biased region" description="Low complexity" evidence="11">
    <location>
        <begin position="92"/>
        <end position="105"/>
    </location>
</feature>
<evidence type="ECO:0000256" key="10">
    <source>
        <dbReference type="ARBA" id="ARBA00023242"/>
    </source>
</evidence>
<dbReference type="GO" id="GO:0017056">
    <property type="term" value="F:structural constituent of nuclear pore"/>
    <property type="evidence" value="ECO:0007669"/>
    <property type="project" value="InterPro"/>
</dbReference>
<dbReference type="PANTHER" id="PTHR23198">
    <property type="entry name" value="NUCLEOPORIN"/>
    <property type="match status" value="1"/>
</dbReference>
<dbReference type="Pfam" id="PF12110">
    <property type="entry name" value="Nup96"/>
    <property type="match status" value="1"/>
</dbReference>
<evidence type="ECO:0000256" key="3">
    <source>
        <dbReference type="ARBA" id="ARBA00022448"/>
    </source>
</evidence>
<keyword evidence="3" id="KW-0813">Transport</keyword>
<evidence type="ECO:0000313" key="13">
    <source>
        <dbReference type="EMBL" id="KAB5594269.1"/>
    </source>
</evidence>
<dbReference type="InterPro" id="IPR007230">
    <property type="entry name" value="Nup98_auto-Pept-S59_dom"/>
</dbReference>
<feature type="compositionally biased region" description="Low complexity" evidence="11">
    <location>
        <begin position="403"/>
        <end position="433"/>
    </location>
</feature>
<comment type="subcellular location">
    <subcellularLocation>
        <location evidence="1">Nucleus</location>
        <location evidence="1">Nuclear pore complex</location>
    </subcellularLocation>
</comment>
<evidence type="ECO:0000256" key="2">
    <source>
        <dbReference type="ARBA" id="ARBA00008926"/>
    </source>
</evidence>
<keyword evidence="10" id="KW-0539">Nucleus</keyword>
<evidence type="ECO:0000313" key="14">
    <source>
        <dbReference type="Proteomes" id="UP000383932"/>
    </source>
</evidence>
<evidence type="ECO:0000256" key="7">
    <source>
        <dbReference type="ARBA" id="ARBA00022927"/>
    </source>
</evidence>
<feature type="region of interest" description="Disordered" evidence="11">
    <location>
        <begin position="1"/>
        <end position="177"/>
    </location>
</feature>
<keyword evidence="6" id="KW-0509">mRNA transport</keyword>
<reference evidence="13 14" key="1">
    <citation type="journal article" date="2019" name="Fungal Biol. Biotechnol.">
        <title>Draft genome sequence of fastidious pathogen Ceratobasidium theobromae, which causes vascular-streak dieback in Theobroma cacao.</title>
        <authorList>
            <person name="Ali S.S."/>
            <person name="Asman A."/>
            <person name="Shao J."/>
            <person name="Firmansyah A.P."/>
            <person name="Susilo A.W."/>
            <person name="Rosmana A."/>
            <person name="McMahon P."/>
            <person name="Junaid M."/>
            <person name="Guest D."/>
            <person name="Kheng T.Y."/>
            <person name="Meinhardt L.W."/>
            <person name="Bailey B.A."/>
        </authorList>
    </citation>
    <scope>NUCLEOTIDE SEQUENCE [LARGE SCALE GENOMIC DNA]</scope>
    <source>
        <strain evidence="13 14">CT2</strain>
    </source>
</reference>
<dbReference type="GO" id="GO:0003723">
    <property type="term" value="F:RNA binding"/>
    <property type="evidence" value="ECO:0007669"/>
    <property type="project" value="TreeGrafter"/>
</dbReference>
<evidence type="ECO:0000259" key="12">
    <source>
        <dbReference type="PROSITE" id="PS51434"/>
    </source>
</evidence>
<evidence type="ECO:0000256" key="8">
    <source>
        <dbReference type="ARBA" id="ARBA00023010"/>
    </source>
</evidence>
<protein>
    <submittedName>
        <fullName evidence="13">Nucleoporin</fullName>
    </submittedName>
</protein>
<dbReference type="Pfam" id="PF04096">
    <property type="entry name" value="Nucleoporin2"/>
    <property type="match status" value="1"/>
</dbReference>
<evidence type="ECO:0000256" key="5">
    <source>
        <dbReference type="ARBA" id="ARBA00022813"/>
    </source>
</evidence>
<dbReference type="InterPro" id="IPR036903">
    <property type="entry name" value="Nup98_auto-Pept-S59_dom_sf"/>
</dbReference>
<dbReference type="GO" id="GO:0034398">
    <property type="term" value="P:telomere tethering at nuclear periphery"/>
    <property type="evidence" value="ECO:0007669"/>
    <property type="project" value="TreeGrafter"/>
</dbReference>
<feature type="region of interest" description="Disordered" evidence="11">
    <location>
        <begin position="722"/>
        <end position="744"/>
    </location>
</feature>
<dbReference type="PROSITE" id="PS51434">
    <property type="entry name" value="NUP_C"/>
    <property type="match status" value="1"/>
</dbReference>
<feature type="compositionally biased region" description="Polar residues" evidence="11">
    <location>
        <begin position="76"/>
        <end position="86"/>
    </location>
</feature>
<feature type="compositionally biased region" description="Low complexity" evidence="11">
    <location>
        <begin position="46"/>
        <end position="57"/>
    </location>
</feature>
<comment type="similarity">
    <text evidence="2">Belongs to the nucleoporin GLFG family.</text>
</comment>
<feature type="compositionally biased region" description="Acidic residues" evidence="11">
    <location>
        <begin position="1024"/>
        <end position="1038"/>
    </location>
</feature>
<feature type="compositionally biased region" description="Acidic residues" evidence="11">
    <location>
        <begin position="1050"/>
        <end position="1059"/>
    </location>
</feature>
<gene>
    <name evidence="13" type="ORF">CTheo_2350</name>
</gene>
<dbReference type="GO" id="GO:0006606">
    <property type="term" value="P:protein import into nucleus"/>
    <property type="evidence" value="ECO:0007669"/>
    <property type="project" value="TreeGrafter"/>
</dbReference>
<feature type="compositionally biased region" description="Low complexity" evidence="11">
    <location>
        <begin position="341"/>
        <end position="353"/>
    </location>
</feature>
<comment type="caution">
    <text evidence="13">The sequence shown here is derived from an EMBL/GenBank/DDBJ whole genome shotgun (WGS) entry which is preliminary data.</text>
</comment>
<feature type="region of interest" description="Disordered" evidence="11">
    <location>
        <begin position="1021"/>
        <end position="1116"/>
    </location>
</feature>
<feature type="compositionally biased region" description="Polar residues" evidence="11">
    <location>
        <begin position="261"/>
        <end position="285"/>
    </location>
</feature>
<feature type="compositionally biased region" description="Polar residues" evidence="11">
    <location>
        <begin position="106"/>
        <end position="138"/>
    </location>
</feature>
<feature type="compositionally biased region" description="Low complexity" evidence="11">
    <location>
        <begin position="379"/>
        <end position="391"/>
    </location>
</feature>
<sequence>MFGSSWGQNNQQQAQGQQTTGLFGQPAQQQPGTTFGTAGGFGSTGFGQPQQGQQTGSIFGQPQQTPAQPSGFGAFGSTNTSTTFGQQPKPFGTTGFGTTNTATTTPSFSFGTNTTQPQTNAFGGTTPSFGAQPQAQTNTFGQPSTSTFGTSTSGFGSGTTGTTFGNNTTGGFGSTGNTTTGGTGGLFGAAKPATSIFGSTTGATAGQGTASPAYAATQERDSTVGGASTTLHYQSITAMPAYRNFSFEELRAQDYAAGRKNSTSTGFGQTNAFGATNTTTPSTGLFGQPQQPQQQPQQQTNIFGQPAQPATQTTGLFGQATQPTGAFGQPAANTGTGLFGQPQNQPAQQQQQQSTGLFGQPAANTGTGLFGQPAQPQQGTTNAFGSTTGTTAFGGGGLFGQKPATTTTGAFGTTTAQPATTGFGTTNTFGQNQAGQTSSIFGQPAQAGQQQPASTGFGFGTANTAKPLFGQPAQQPATGLFGQPAQPAQQTTGLFGQPAATTAAQPAQTTSLFGGFGQQQNQAQPAQPTTGLFGQPAQAQPAAATTGTGLFGGGTGLFGANNQQPQQQQQTTSLFGKPAGTTGGLFGNTTTTAPTTGLFGSVNNATTQQPAQGGGLFGGANKSIFGAAPAAQPAQQTSIFGNSLQPSQSTAAQPSLTASIDQNPFGNNPLFANLPPGPHVFSVSQSRTEKPLIHVSPRKSFYRPTTPQLTKLRGFATPQTSLDASVNPFNRSASAGPTSKGLLTSQSLGQSLTASLSDGKSFGSQTPGARSSVKKLVLDKDVNASDLPNLGTSGSLFGSPARATPTKSKVVFHPDLVQRAVDGERSSGLFGSTSSRPPLAAPRTSVDLGPSYSANAPVRDESVAPEETPATRQEGDYWMVPSLAELQTMSHDQLVSVAKFTVGRHGYGKITFLAPVDLTTVSAISDIPEKTVLFEEGACTVYPDESQKAARGEGLNVPAEISLEKCWPKDKATRAPIKNPNDPAWQRQERKLRKMKDTEFVGFEPENGTWTFRVPHFTRYGLGGDDEDEDVNAAEAESEEHAPTSSSGSESEEDEEVENDIASAQDSESEESESGSSSASLASERRAIVKATTPDEPLGKPKPRSSSQPWAKTIDLDPRKVQVMQASMFHNEDDPRSADPGPGIRVGAPNLTRSAFLASRSALPETADKTHKNKVVREAQPLRKYQRVANEVSVTKSYAGAYMDAGLALGRSFRVGWGPNGELVHLGKICGVSAKDSIPSSPSVVNVSQVPLLSNPDDIERLRVNKLLDYQIKNTDIDLDEQGVPIASPNYDIRFHHVADLFGPDDRSHESSIWRLGAALFDEVNIRLAQDVASDIREQITAIRRRAALAKWLQLTVAPSVEFDLRELSGTSANRAFLMLTGNQVSRATEATMEANEMHLAALISQIGGDVEFRNDIESQLAKWKEQKVDSHVDVWIRKIYALLAGIVDAVQGSKSRDPAEKCGDIVVAENLDWKRAYGLHLWFGGFFNSPVPESVDNYEAAYSNPSLATAPPHPWYIERPSSIDSEAFTWVVPGEDAPKDALFEIIKLAIDDAIPLDAVLYPRAFGPSPVDYRIPWHVYIILARVLQKRDLSDRSIVVEEGGDDAEPTYSHKADAITSNYASQLESLGLWWYSAFVLLHLQEPEGRLVAIKALLARHISELDEEREEFLMNQLCVPHDWIEEAKAILCQYTYQSYQAFEYFVAAGQVKPAYDMAMRDLAPEAAIRNDFGLLASLFTEKGFENLDNWSFRGQLYLQYADCMSKLPELLLDAALGEPDATQAIELERLSRAVPQLLGLLPEMFPDKTNIRQQICLGNMISSLMQFLPALKHRGMTIRPQLQSAMVEESVRLEHIQAMAHDRFMTAIETLG</sequence>
<evidence type="ECO:0000256" key="11">
    <source>
        <dbReference type="SAM" id="MobiDB-lite"/>
    </source>
</evidence>
<dbReference type="OrthoDB" id="3797628at2759"/>
<dbReference type="InterPro" id="IPR021967">
    <property type="entry name" value="Nup98_C"/>
</dbReference>
<dbReference type="InterPro" id="IPR025574">
    <property type="entry name" value="Nucleoporin_FG_rpt"/>
</dbReference>
<feature type="compositionally biased region" description="Low complexity" evidence="11">
    <location>
        <begin position="7"/>
        <end position="36"/>
    </location>
</feature>
<name>A0A5N5QRL7_9AGAM</name>
<evidence type="ECO:0000256" key="9">
    <source>
        <dbReference type="ARBA" id="ARBA00023132"/>
    </source>
</evidence>
<dbReference type="Pfam" id="PF13634">
    <property type="entry name" value="Nucleoporin_FG"/>
    <property type="match status" value="6"/>
</dbReference>
<keyword evidence="7" id="KW-0653">Protein transport</keyword>
<feature type="region of interest" description="Disordered" evidence="11">
    <location>
        <begin position="641"/>
        <end position="661"/>
    </location>
</feature>
<feature type="compositionally biased region" description="Low complexity" evidence="11">
    <location>
        <begin position="288"/>
        <end position="298"/>
    </location>
</feature>
<accession>A0A5N5QRL7</accession>
<dbReference type="Gene3D" id="1.25.40.690">
    <property type="match status" value="1"/>
</dbReference>
<keyword evidence="9" id="KW-0906">Nuclear pore complex</keyword>
<dbReference type="GO" id="GO:0044614">
    <property type="term" value="C:nuclear pore cytoplasmic filaments"/>
    <property type="evidence" value="ECO:0007669"/>
    <property type="project" value="TreeGrafter"/>
</dbReference>
<dbReference type="InterPro" id="IPR037665">
    <property type="entry name" value="Nucleoporin_S59-like"/>
</dbReference>
<feature type="region of interest" description="Disordered" evidence="11">
    <location>
        <begin position="261"/>
        <end position="298"/>
    </location>
</feature>
<feature type="region of interest" description="Disordered" evidence="11">
    <location>
        <begin position="784"/>
        <end position="803"/>
    </location>
</feature>
<dbReference type="GO" id="GO:0051028">
    <property type="term" value="P:mRNA transport"/>
    <property type="evidence" value="ECO:0007669"/>
    <property type="project" value="UniProtKB-KW"/>
</dbReference>
<feature type="region of interest" description="Disordered" evidence="11">
    <location>
        <begin position="328"/>
        <end position="501"/>
    </location>
</feature>
<feature type="compositionally biased region" description="Polar residues" evidence="11">
    <location>
        <begin position="722"/>
        <end position="737"/>
    </location>
</feature>
<feature type="compositionally biased region" description="Gly residues" evidence="11">
    <location>
        <begin position="168"/>
        <end position="177"/>
    </location>
</feature>
<keyword evidence="4" id="KW-0677">Repeat</keyword>
<dbReference type="EMBL" id="SSOP01000023">
    <property type="protein sequence ID" value="KAB5594269.1"/>
    <property type="molecule type" value="Genomic_DNA"/>
</dbReference>
<dbReference type="Gene3D" id="1.10.10.2360">
    <property type="match status" value="1"/>
</dbReference>
<keyword evidence="5" id="KW-0068">Autocatalytic cleavage</keyword>
<dbReference type="FunFam" id="1.10.10.2360:FF:000001">
    <property type="entry name" value="Nuclear pore complex protein Nup98-Nup96"/>
    <property type="match status" value="1"/>
</dbReference>
<feature type="compositionally biased region" description="Low complexity" evidence="11">
    <location>
        <begin position="139"/>
        <end position="167"/>
    </location>
</feature>
<keyword evidence="14" id="KW-1185">Reference proteome</keyword>
<feature type="region of interest" description="Disordered" evidence="11">
    <location>
        <begin position="823"/>
        <end position="871"/>
    </location>
</feature>
<feature type="compositionally biased region" description="Low complexity" evidence="11">
    <location>
        <begin position="442"/>
        <end position="453"/>
    </location>
</feature>
<organism evidence="13 14">
    <name type="scientific">Ceratobasidium theobromae</name>
    <dbReference type="NCBI Taxonomy" id="1582974"/>
    <lineage>
        <taxon>Eukaryota</taxon>
        <taxon>Fungi</taxon>
        <taxon>Dikarya</taxon>
        <taxon>Basidiomycota</taxon>
        <taxon>Agaricomycotina</taxon>
        <taxon>Agaricomycetes</taxon>
        <taxon>Cantharellales</taxon>
        <taxon>Ceratobasidiaceae</taxon>
        <taxon>Ceratobasidium</taxon>
    </lineage>
</organism>
<dbReference type="GO" id="GO:0006405">
    <property type="term" value="P:RNA export from nucleus"/>
    <property type="evidence" value="ECO:0007669"/>
    <property type="project" value="TreeGrafter"/>
</dbReference>
<feature type="compositionally biased region" description="Polar residues" evidence="11">
    <location>
        <begin position="354"/>
        <end position="367"/>
    </location>
</feature>
<keyword evidence="8" id="KW-0811">Translocation</keyword>
<dbReference type="Proteomes" id="UP000383932">
    <property type="component" value="Unassembled WGS sequence"/>
</dbReference>
<evidence type="ECO:0000256" key="6">
    <source>
        <dbReference type="ARBA" id="ARBA00022816"/>
    </source>
</evidence>
<dbReference type="PANTHER" id="PTHR23198:SF6">
    <property type="entry name" value="NUCLEAR PORE COMPLEX PROTEIN NUP98-NUP96"/>
    <property type="match status" value="1"/>
</dbReference>
<dbReference type="GO" id="GO:0000973">
    <property type="term" value="P:post-transcriptional tethering of RNA polymerase II gene DNA at nuclear periphery"/>
    <property type="evidence" value="ECO:0007669"/>
    <property type="project" value="TreeGrafter"/>
</dbReference>